<accession>A0A1M5BIQ3</accession>
<dbReference type="InterPro" id="IPR053150">
    <property type="entry name" value="Teicoplanin_resist-assoc"/>
</dbReference>
<dbReference type="EMBL" id="FQVI01000027">
    <property type="protein sequence ID" value="SHF42318.1"/>
    <property type="molecule type" value="Genomic_DNA"/>
</dbReference>
<dbReference type="STRING" id="1122155.SAMN02745158_03677"/>
<evidence type="ECO:0000313" key="4">
    <source>
        <dbReference type="Proteomes" id="UP000184245"/>
    </source>
</evidence>
<dbReference type="Proteomes" id="UP000184245">
    <property type="component" value="Unassembled WGS sequence"/>
</dbReference>
<evidence type="ECO:0000259" key="2">
    <source>
        <dbReference type="Pfam" id="PF04892"/>
    </source>
</evidence>
<organism evidence="3 4">
    <name type="scientific">Lactonifactor longoviformis DSM 17459</name>
    <dbReference type="NCBI Taxonomy" id="1122155"/>
    <lineage>
        <taxon>Bacteria</taxon>
        <taxon>Bacillati</taxon>
        <taxon>Bacillota</taxon>
        <taxon>Clostridia</taxon>
        <taxon>Eubacteriales</taxon>
        <taxon>Clostridiaceae</taxon>
        <taxon>Lactonifactor</taxon>
    </lineage>
</organism>
<feature type="domain" description="VanZ-like" evidence="2">
    <location>
        <begin position="17"/>
        <end position="145"/>
    </location>
</feature>
<keyword evidence="1" id="KW-0812">Transmembrane</keyword>
<gene>
    <name evidence="3" type="ORF">SAMN02745158_03677</name>
</gene>
<keyword evidence="1" id="KW-0472">Membrane</keyword>
<reference evidence="3 4" key="1">
    <citation type="submission" date="2016-11" db="EMBL/GenBank/DDBJ databases">
        <authorList>
            <person name="Jaros S."/>
            <person name="Januszkiewicz K."/>
            <person name="Wedrychowicz H."/>
        </authorList>
    </citation>
    <scope>NUCLEOTIDE SEQUENCE [LARGE SCALE GENOMIC DNA]</scope>
    <source>
        <strain evidence="3 4">DSM 17459</strain>
    </source>
</reference>
<dbReference type="PANTHER" id="PTHR36834">
    <property type="entry name" value="MEMBRANE PROTEIN-RELATED"/>
    <property type="match status" value="1"/>
</dbReference>
<sequence>MKKETKRRIKRIGTILFVLYILVLIYFLFFSEGFGRGQGAERVYRYNLTPLKEIRRFWVYREQLGFVAVFTNLVGNVVGFVPFGLILPVINRNTRNLFFIGFAGFALSLCVECIQLVGKVGSFDVDDMILNTAGAVLGYLIFAVFHGIYKIKFEHKRRKRR</sequence>
<feature type="transmembrane region" description="Helical" evidence="1">
    <location>
        <begin position="64"/>
        <end position="90"/>
    </location>
</feature>
<feature type="transmembrane region" description="Helical" evidence="1">
    <location>
        <begin position="12"/>
        <end position="29"/>
    </location>
</feature>
<protein>
    <submittedName>
        <fullName evidence="3">Glycopeptide antibiotics resistance protein</fullName>
    </submittedName>
</protein>
<evidence type="ECO:0000313" key="3">
    <source>
        <dbReference type="EMBL" id="SHF42318.1"/>
    </source>
</evidence>
<evidence type="ECO:0000256" key="1">
    <source>
        <dbReference type="SAM" id="Phobius"/>
    </source>
</evidence>
<keyword evidence="4" id="KW-1185">Reference proteome</keyword>
<dbReference type="Pfam" id="PF04892">
    <property type="entry name" value="VanZ"/>
    <property type="match status" value="1"/>
</dbReference>
<keyword evidence="1" id="KW-1133">Transmembrane helix</keyword>
<feature type="transmembrane region" description="Helical" evidence="1">
    <location>
        <begin position="97"/>
        <end position="117"/>
    </location>
</feature>
<name>A0A1M5BIQ3_9CLOT</name>
<dbReference type="AlphaFoldDB" id="A0A1M5BIQ3"/>
<feature type="transmembrane region" description="Helical" evidence="1">
    <location>
        <begin position="129"/>
        <end position="151"/>
    </location>
</feature>
<dbReference type="OrthoDB" id="9805025at2"/>
<dbReference type="PANTHER" id="PTHR36834:SF1">
    <property type="entry name" value="INTEGRAL MEMBRANE PROTEIN"/>
    <property type="match status" value="1"/>
</dbReference>
<proteinExistence type="predicted"/>
<dbReference type="RefSeq" id="WP_072854237.1">
    <property type="nucleotide sequence ID" value="NZ_FQVI01000027.1"/>
</dbReference>
<dbReference type="InterPro" id="IPR006976">
    <property type="entry name" value="VanZ-like"/>
</dbReference>